<dbReference type="InterPro" id="IPR046233">
    <property type="entry name" value="DUF6266"/>
</dbReference>
<proteinExistence type="predicted"/>
<accession>A0ABY4BWZ4</accession>
<organism evidence="1 2">
    <name type="scientific">Chryseobacterium suipulveris</name>
    <dbReference type="NCBI Taxonomy" id="2929800"/>
    <lineage>
        <taxon>Bacteria</taxon>
        <taxon>Pseudomonadati</taxon>
        <taxon>Bacteroidota</taxon>
        <taxon>Flavobacteriia</taxon>
        <taxon>Flavobacteriales</taxon>
        <taxon>Weeksellaceae</taxon>
        <taxon>Chryseobacterium group</taxon>
        <taxon>Chryseobacterium</taxon>
    </lineage>
</organism>
<keyword evidence="2" id="KW-1185">Reference proteome</keyword>
<evidence type="ECO:0000313" key="1">
    <source>
        <dbReference type="EMBL" id="UOE42391.1"/>
    </source>
</evidence>
<sequence>MGTITKGILGGFSGTVGTVVGANWRGKDIIRSRPKKSSKEPTEAQIQQQLKFRLVMKFLTPVSAIPKMYFGSNAGARSRLNLACSYTIREAVVLNAGIPELVFNKVIFTKGELPGFQNFSVTPKAGGELEFGWTDNSAQAYAKATDCFETLVYCDELEEFQTFDNNEQRDAATASQILPERFRGKPVHLYCFFRNADRSKASNSLYAGEVMVLP</sequence>
<name>A0ABY4BWZ4_9FLAO</name>
<protein>
    <submittedName>
        <fullName evidence="1">DUF6266 family protein</fullName>
    </submittedName>
</protein>
<reference evidence="1 2" key="1">
    <citation type="submission" date="2022-03" db="EMBL/GenBank/DDBJ databases">
        <title>Chryseobacterium sp. isolated from particulate matters in swine house.</title>
        <authorList>
            <person name="Won M."/>
            <person name="Kim S.-J."/>
            <person name="Kwon S.-W."/>
        </authorList>
    </citation>
    <scope>NUCLEOTIDE SEQUENCE [LARGE SCALE GENOMIC DNA]</scope>
    <source>
        <strain evidence="1 2">SC2-2</strain>
    </source>
</reference>
<dbReference type="EMBL" id="CP094532">
    <property type="protein sequence ID" value="UOE42391.1"/>
    <property type="molecule type" value="Genomic_DNA"/>
</dbReference>
<evidence type="ECO:0000313" key="2">
    <source>
        <dbReference type="Proteomes" id="UP000831460"/>
    </source>
</evidence>
<dbReference type="RefSeq" id="WP_243551511.1">
    <property type="nucleotide sequence ID" value="NZ_CP094532.1"/>
</dbReference>
<gene>
    <name evidence="1" type="ORF">MTP09_07085</name>
</gene>
<dbReference type="Pfam" id="PF19781">
    <property type="entry name" value="DUF6266"/>
    <property type="match status" value="1"/>
</dbReference>
<dbReference type="Proteomes" id="UP000831460">
    <property type="component" value="Chromosome"/>
</dbReference>